<dbReference type="EMBL" id="CP065321">
    <property type="protein sequence ID" value="QQR30554.1"/>
    <property type="molecule type" value="Genomic_DNA"/>
</dbReference>
<evidence type="ECO:0000313" key="1">
    <source>
        <dbReference type="EMBL" id="QQR30554.1"/>
    </source>
</evidence>
<dbReference type="Proteomes" id="UP000596035">
    <property type="component" value="Chromosome"/>
</dbReference>
<sequence>MSQQNNVKFRLMQKALEYLVEKGAITKEESDRTSRYNAEILRPDREYIR</sequence>
<name>A0AA92LC07_9FIRM</name>
<reference evidence="1 2" key="1">
    <citation type="submission" date="2020-11" db="EMBL/GenBank/DDBJ databases">
        <title>Closed and high quality bacterial genomes of the OMM12 community.</title>
        <authorList>
            <person name="Marbouty M."/>
            <person name="Lamy-Besnier Q."/>
            <person name="Debarbieux L."/>
            <person name="Koszul R."/>
        </authorList>
    </citation>
    <scope>NUCLEOTIDE SEQUENCE [LARGE SCALE GENOMIC DNA]</scope>
    <source>
        <strain evidence="1 2">KB18</strain>
    </source>
</reference>
<protein>
    <submittedName>
        <fullName evidence="1">Uncharacterized protein</fullName>
    </submittedName>
</protein>
<proteinExistence type="predicted"/>
<evidence type="ECO:0000313" key="2">
    <source>
        <dbReference type="Proteomes" id="UP000596035"/>
    </source>
</evidence>
<dbReference type="RefSeq" id="WP_157130697.1">
    <property type="nucleotide sequence ID" value="NZ_CAQHGX010000012.1"/>
</dbReference>
<accession>A0AA92LC07</accession>
<organism evidence="1 2">
    <name type="scientific">Acutalibacter muris</name>
    <dbReference type="NCBI Taxonomy" id="1796620"/>
    <lineage>
        <taxon>Bacteria</taxon>
        <taxon>Bacillati</taxon>
        <taxon>Bacillota</taxon>
        <taxon>Clostridia</taxon>
        <taxon>Eubacteriales</taxon>
        <taxon>Acutalibacteraceae</taxon>
        <taxon>Acutalibacter</taxon>
    </lineage>
</organism>
<dbReference type="AlphaFoldDB" id="A0AA92LC07"/>
<gene>
    <name evidence="1" type="ORF">I5Q82_02150</name>
</gene>